<keyword evidence="12" id="KW-0496">Mitochondrion</keyword>
<evidence type="ECO:0000256" key="6">
    <source>
        <dbReference type="ARBA" id="ARBA00022692"/>
    </source>
</evidence>
<proteinExistence type="inferred from homology"/>
<evidence type="ECO:0000256" key="12">
    <source>
        <dbReference type="ARBA" id="ARBA00023128"/>
    </source>
</evidence>
<dbReference type="Pfam" id="PF00153">
    <property type="entry name" value="Mito_carr"/>
    <property type="match status" value="3"/>
</dbReference>
<comment type="similarity">
    <text evidence="3">Belongs to the mitochondrial carrier (TC 2.A.29) family.</text>
</comment>
<evidence type="ECO:0000256" key="9">
    <source>
        <dbReference type="ARBA" id="ARBA00022792"/>
    </source>
</evidence>
<reference evidence="17" key="1">
    <citation type="journal article" date="2023" name="Mol. Phylogenet. Evol.">
        <title>Genome-scale phylogeny and comparative genomics of the fungal order Sordariales.</title>
        <authorList>
            <person name="Hensen N."/>
            <person name="Bonometti L."/>
            <person name="Westerberg I."/>
            <person name="Brannstrom I.O."/>
            <person name="Guillou S."/>
            <person name="Cros-Aarteil S."/>
            <person name="Calhoun S."/>
            <person name="Haridas S."/>
            <person name="Kuo A."/>
            <person name="Mondo S."/>
            <person name="Pangilinan J."/>
            <person name="Riley R."/>
            <person name="LaButti K."/>
            <person name="Andreopoulos B."/>
            <person name="Lipzen A."/>
            <person name="Chen C."/>
            <person name="Yan M."/>
            <person name="Daum C."/>
            <person name="Ng V."/>
            <person name="Clum A."/>
            <person name="Steindorff A."/>
            <person name="Ohm R.A."/>
            <person name="Martin F."/>
            <person name="Silar P."/>
            <person name="Natvig D.O."/>
            <person name="Lalanne C."/>
            <person name="Gautier V."/>
            <person name="Ament-Velasquez S.L."/>
            <person name="Kruys A."/>
            <person name="Hutchinson M.I."/>
            <person name="Powell A.J."/>
            <person name="Barry K."/>
            <person name="Miller A.N."/>
            <person name="Grigoriev I.V."/>
            <person name="Debuchy R."/>
            <person name="Gladieux P."/>
            <person name="Hiltunen Thoren M."/>
            <person name="Johannesson H."/>
        </authorList>
    </citation>
    <scope>NUCLEOTIDE SEQUENCE</scope>
    <source>
        <strain evidence="17">PSN324</strain>
    </source>
</reference>
<dbReference type="CDD" id="cd00051">
    <property type="entry name" value="EFh"/>
    <property type="match status" value="3"/>
</dbReference>
<name>A0AAV9HZ34_9PEZI</name>
<protein>
    <recommendedName>
        <fullName evidence="4">Mitochondrial thiamine pyrophosphate carrier 1</fullName>
    </recommendedName>
</protein>
<feature type="compositionally biased region" description="Low complexity" evidence="15">
    <location>
        <begin position="230"/>
        <end position="254"/>
    </location>
</feature>
<dbReference type="PANTHER" id="PTHR24089">
    <property type="entry name" value="SOLUTE CARRIER FAMILY 25"/>
    <property type="match status" value="1"/>
</dbReference>
<accession>A0AAV9HZ34</accession>
<keyword evidence="11" id="KW-1133">Transmembrane helix</keyword>
<dbReference type="InterPro" id="IPR002048">
    <property type="entry name" value="EF_hand_dom"/>
</dbReference>
<evidence type="ECO:0000256" key="8">
    <source>
        <dbReference type="ARBA" id="ARBA00022737"/>
    </source>
</evidence>
<dbReference type="InterPro" id="IPR023395">
    <property type="entry name" value="MCP_dom_sf"/>
</dbReference>
<dbReference type="PROSITE" id="PS00018">
    <property type="entry name" value="EF_HAND_1"/>
    <property type="match status" value="3"/>
</dbReference>
<evidence type="ECO:0000256" key="4">
    <source>
        <dbReference type="ARBA" id="ARBA00021935"/>
    </source>
</evidence>
<feature type="compositionally biased region" description="Polar residues" evidence="15">
    <location>
        <begin position="255"/>
        <end position="272"/>
    </location>
</feature>
<feature type="repeat" description="Solcar" evidence="14">
    <location>
        <begin position="573"/>
        <end position="662"/>
    </location>
</feature>
<keyword evidence="10" id="KW-0106">Calcium</keyword>
<dbReference type="GO" id="GO:0005509">
    <property type="term" value="F:calcium ion binding"/>
    <property type="evidence" value="ECO:0007669"/>
    <property type="project" value="InterPro"/>
</dbReference>
<feature type="domain" description="EF-hand" evidence="16">
    <location>
        <begin position="97"/>
        <end position="124"/>
    </location>
</feature>
<dbReference type="SMART" id="SM00054">
    <property type="entry name" value="EFh"/>
    <property type="match status" value="4"/>
</dbReference>
<feature type="domain" description="EF-hand" evidence="16">
    <location>
        <begin position="20"/>
        <end position="55"/>
    </location>
</feature>
<feature type="domain" description="EF-hand" evidence="16">
    <location>
        <begin position="125"/>
        <end position="160"/>
    </location>
</feature>
<feature type="repeat" description="Solcar" evidence="14">
    <location>
        <begin position="466"/>
        <end position="555"/>
    </location>
</feature>
<dbReference type="SUPFAM" id="SSF47473">
    <property type="entry name" value="EF-hand"/>
    <property type="match status" value="1"/>
</dbReference>
<keyword evidence="7" id="KW-0479">Metal-binding</keyword>
<comment type="function">
    <text evidence="1">Mitochondrial transporter that mediates uptake of thiamine pyrophosphate (ThPP) into mitochondria.</text>
</comment>
<evidence type="ECO:0000256" key="7">
    <source>
        <dbReference type="ARBA" id="ARBA00022723"/>
    </source>
</evidence>
<comment type="subcellular location">
    <subcellularLocation>
        <location evidence="2">Mitochondrion inner membrane</location>
        <topology evidence="2">Multi-pass membrane protein</topology>
    </subcellularLocation>
</comment>
<reference evidence="17" key="2">
    <citation type="submission" date="2023-06" db="EMBL/GenBank/DDBJ databases">
        <authorList>
            <consortium name="Lawrence Berkeley National Laboratory"/>
            <person name="Mondo S.J."/>
            <person name="Hensen N."/>
            <person name="Bonometti L."/>
            <person name="Westerberg I."/>
            <person name="Brannstrom I.O."/>
            <person name="Guillou S."/>
            <person name="Cros-Aarteil S."/>
            <person name="Calhoun S."/>
            <person name="Haridas S."/>
            <person name="Kuo A."/>
            <person name="Pangilinan J."/>
            <person name="Riley R."/>
            <person name="Labutti K."/>
            <person name="Andreopoulos B."/>
            <person name="Lipzen A."/>
            <person name="Chen C."/>
            <person name="Yanf M."/>
            <person name="Daum C."/>
            <person name="Ng V."/>
            <person name="Clum A."/>
            <person name="Steindorff A."/>
            <person name="Ohm R."/>
            <person name="Martin F."/>
            <person name="Silar P."/>
            <person name="Natvig D."/>
            <person name="Lalanne C."/>
            <person name="Gautier V."/>
            <person name="Ament-Velasquez S.L."/>
            <person name="Kruys A."/>
            <person name="Hutchinson M.I."/>
            <person name="Powell A.J."/>
            <person name="Barry K."/>
            <person name="Miller A.N."/>
            <person name="Grigoriev I.V."/>
            <person name="Debuchy R."/>
            <person name="Gladieux P."/>
            <person name="Thoren M.H."/>
            <person name="Johannesson H."/>
        </authorList>
    </citation>
    <scope>NUCLEOTIDE SEQUENCE</scope>
    <source>
        <strain evidence="17">PSN324</strain>
    </source>
</reference>
<feature type="region of interest" description="Disordered" evidence="15">
    <location>
        <begin position="295"/>
        <end position="320"/>
    </location>
</feature>
<dbReference type="FunFam" id="1.50.40.10:FF:000016">
    <property type="entry name" value="Solute carrier family 25 member 23"/>
    <property type="match status" value="1"/>
</dbReference>
<evidence type="ECO:0000256" key="13">
    <source>
        <dbReference type="ARBA" id="ARBA00023136"/>
    </source>
</evidence>
<dbReference type="InterPro" id="IPR002067">
    <property type="entry name" value="MCP"/>
</dbReference>
<evidence type="ECO:0000256" key="14">
    <source>
        <dbReference type="PROSITE-ProRule" id="PRU00282"/>
    </source>
</evidence>
<dbReference type="GO" id="GO:0055085">
    <property type="term" value="P:transmembrane transport"/>
    <property type="evidence" value="ECO:0007669"/>
    <property type="project" value="InterPro"/>
</dbReference>
<evidence type="ECO:0000256" key="3">
    <source>
        <dbReference type="ARBA" id="ARBA00006375"/>
    </source>
</evidence>
<evidence type="ECO:0000256" key="10">
    <source>
        <dbReference type="ARBA" id="ARBA00022837"/>
    </source>
</evidence>
<feature type="region of interest" description="Disordered" evidence="15">
    <location>
        <begin position="224"/>
        <end position="280"/>
    </location>
</feature>
<evidence type="ECO:0000256" key="11">
    <source>
        <dbReference type="ARBA" id="ARBA00022989"/>
    </source>
</evidence>
<dbReference type="PRINTS" id="PR00926">
    <property type="entry name" value="MITOCARRIER"/>
</dbReference>
<dbReference type="GO" id="GO:0005743">
    <property type="term" value="C:mitochondrial inner membrane"/>
    <property type="evidence" value="ECO:0007669"/>
    <property type="project" value="UniProtKB-SubCell"/>
</dbReference>
<keyword evidence="8" id="KW-0677">Repeat</keyword>
<dbReference type="PROSITE" id="PS50920">
    <property type="entry name" value="SOLCAR"/>
    <property type="match status" value="3"/>
</dbReference>
<sequence length="666" mass="72030">MNVFDVVAKLEVEMEEPQNQRDKRVEELWKKLDPAGHGELDWEGLQKGLRRLDHPMKNADHMLKEIIRAVDTNGDGKIQYEEFRVFVETAEKQLLLLFKTIDRDRDGRLDKKELRAAFQRAGVSVPLRRLAGFFDEIDMNNDGFITFEEWRDFLLFMPTDHTGSPLEAALSFYSSIVTVNAEGDSLVSDETLEGLGTAGFLLQALFGSLLRIANPDATFATTTAHTPRISQQQQASSEVVSASSVSTSNPPSTAQLPSPSFSSAGNHEPQQPSSSSNNTAMSAAVAGYGPAAALPPQILGGSPPTVRLPVKRPYDDDEPNPQAEITAAIIPDVSESSETVKSKLTDLLPEPGYFLAGAVSGGVSRTATAPLDRLKVYLLVNTTPAKNAALAAAKSGRPLAALRNAGAPIVDAVMTLWRAGGIRTFFAGNGLNVVKIMPESAIRFGSYEASKRFLAAYEGHGDPTQISTVSKFVAGGMGGMTAQFCVYPVDTLKFRLQCETVEGGLKGNALLFRTAKTMWADGGLRAAYRGLGLGLIGMFPYSAIDIGTFEVFKKTYISMYSRYYGIHEEDFHPGNVATAVIGASSGALGATAVYPLNVLRTRLQTQGTAMHPPTYTGIVDVATKTFRNEGVRGLYKGLTPNILKVAPALSITWVCYENMKKLLDLN</sequence>
<organism evidence="17 18">
    <name type="scientific">Cladorrhinum samala</name>
    <dbReference type="NCBI Taxonomy" id="585594"/>
    <lineage>
        <taxon>Eukaryota</taxon>
        <taxon>Fungi</taxon>
        <taxon>Dikarya</taxon>
        <taxon>Ascomycota</taxon>
        <taxon>Pezizomycotina</taxon>
        <taxon>Sordariomycetes</taxon>
        <taxon>Sordariomycetidae</taxon>
        <taxon>Sordariales</taxon>
        <taxon>Podosporaceae</taxon>
        <taxon>Cladorrhinum</taxon>
    </lineage>
</organism>
<dbReference type="AlphaFoldDB" id="A0AAV9HZ34"/>
<feature type="repeat" description="Solcar" evidence="14">
    <location>
        <begin position="348"/>
        <end position="453"/>
    </location>
</feature>
<evidence type="ECO:0000256" key="5">
    <source>
        <dbReference type="ARBA" id="ARBA00022448"/>
    </source>
</evidence>
<keyword evidence="18" id="KW-1185">Reference proteome</keyword>
<evidence type="ECO:0000259" key="16">
    <source>
        <dbReference type="PROSITE" id="PS50222"/>
    </source>
</evidence>
<dbReference type="InterPro" id="IPR018247">
    <property type="entry name" value="EF_Hand_1_Ca_BS"/>
</dbReference>
<dbReference type="EMBL" id="MU864935">
    <property type="protein sequence ID" value="KAK4465986.1"/>
    <property type="molecule type" value="Genomic_DNA"/>
</dbReference>
<feature type="domain" description="EF-hand" evidence="16">
    <location>
        <begin position="58"/>
        <end position="93"/>
    </location>
</feature>
<dbReference type="Gene3D" id="1.10.238.10">
    <property type="entry name" value="EF-hand"/>
    <property type="match status" value="1"/>
</dbReference>
<dbReference type="SUPFAM" id="SSF103506">
    <property type="entry name" value="Mitochondrial carrier"/>
    <property type="match status" value="1"/>
</dbReference>
<dbReference type="Gene3D" id="1.50.40.10">
    <property type="entry name" value="Mitochondrial carrier domain"/>
    <property type="match status" value="1"/>
</dbReference>
<keyword evidence="13 14" id="KW-0472">Membrane</keyword>
<keyword evidence="9" id="KW-0999">Mitochondrion inner membrane</keyword>
<evidence type="ECO:0000256" key="15">
    <source>
        <dbReference type="SAM" id="MobiDB-lite"/>
    </source>
</evidence>
<gene>
    <name evidence="17" type="ORF">QBC42DRAFT_260316</name>
</gene>
<evidence type="ECO:0000256" key="2">
    <source>
        <dbReference type="ARBA" id="ARBA00004448"/>
    </source>
</evidence>
<dbReference type="Proteomes" id="UP001321749">
    <property type="component" value="Unassembled WGS sequence"/>
</dbReference>
<comment type="caution">
    <text evidence="17">The sequence shown here is derived from an EMBL/GenBank/DDBJ whole genome shotgun (WGS) entry which is preliminary data.</text>
</comment>
<keyword evidence="6 14" id="KW-0812">Transmembrane</keyword>
<dbReference type="PROSITE" id="PS50222">
    <property type="entry name" value="EF_HAND_2"/>
    <property type="match status" value="4"/>
</dbReference>
<keyword evidence="5" id="KW-0813">Transport</keyword>
<evidence type="ECO:0000256" key="1">
    <source>
        <dbReference type="ARBA" id="ARBA00002238"/>
    </source>
</evidence>
<dbReference type="InterPro" id="IPR018108">
    <property type="entry name" value="MCP_transmembrane"/>
</dbReference>
<evidence type="ECO:0000313" key="17">
    <source>
        <dbReference type="EMBL" id="KAK4465986.1"/>
    </source>
</evidence>
<dbReference type="InterPro" id="IPR011992">
    <property type="entry name" value="EF-hand-dom_pair"/>
</dbReference>
<dbReference type="Pfam" id="PF13499">
    <property type="entry name" value="EF-hand_7"/>
    <property type="match status" value="2"/>
</dbReference>
<evidence type="ECO:0000313" key="18">
    <source>
        <dbReference type="Proteomes" id="UP001321749"/>
    </source>
</evidence>